<reference evidence="2 3" key="1">
    <citation type="journal article" date="2019" name="Commun. Biol.">
        <title>The bagworm genome reveals a unique fibroin gene that provides high tensile strength.</title>
        <authorList>
            <person name="Kono N."/>
            <person name="Nakamura H."/>
            <person name="Ohtoshi R."/>
            <person name="Tomita M."/>
            <person name="Numata K."/>
            <person name="Arakawa K."/>
        </authorList>
    </citation>
    <scope>NUCLEOTIDE SEQUENCE [LARGE SCALE GENOMIC DNA]</scope>
</reference>
<dbReference type="EMBL" id="BGZK01000056">
    <property type="protein sequence ID" value="GBP13248.1"/>
    <property type="molecule type" value="Genomic_DNA"/>
</dbReference>
<proteinExistence type="predicted"/>
<accession>A0A4C1TIN0</accession>
<gene>
    <name evidence="2" type="ORF">EVAR_8178_1</name>
</gene>
<dbReference type="AlphaFoldDB" id="A0A4C1TIN0"/>
<evidence type="ECO:0000256" key="1">
    <source>
        <dbReference type="SAM" id="MobiDB-lite"/>
    </source>
</evidence>
<name>A0A4C1TIN0_EUMVA</name>
<comment type="caution">
    <text evidence="2">The sequence shown here is derived from an EMBL/GenBank/DDBJ whole genome shotgun (WGS) entry which is preliminary data.</text>
</comment>
<protein>
    <submittedName>
        <fullName evidence="2">Uncharacterized protein</fullName>
    </submittedName>
</protein>
<feature type="compositionally biased region" description="Basic and acidic residues" evidence="1">
    <location>
        <begin position="1"/>
        <end position="12"/>
    </location>
</feature>
<sequence>MHRDTIAGDRAHTRLTPAARRKRPSYAPQGRGCNDNSLSFIITRYCVRNNIVLYASEKQSGACIRFDKSNETNCPVLQERLAVRRGRCYLVLPLTSSAAPHQSPMEQRGGLSSEIKI</sequence>
<dbReference type="Proteomes" id="UP000299102">
    <property type="component" value="Unassembled WGS sequence"/>
</dbReference>
<evidence type="ECO:0000313" key="3">
    <source>
        <dbReference type="Proteomes" id="UP000299102"/>
    </source>
</evidence>
<keyword evidence="3" id="KW-1185">Reference proteome</keyword>
<organism evidence="2 3">
    <name type="scientific">Eumeta variegata</name>
    <name type="common">Bagworm moth</name>
    <name type="synonym">Eumeta japonica</name>
    <dbReference type="NCBI Taxonomy" id="151549"/>
    <lineage>
        <taxon>Eukaryota</taxon>
        <taxon>Metazoa</taxon>
        <taxon>Ecdysozoa</taxon>
        <taxon>Arthropoda</taxon>
        <taxon>Hexapoda</taxon>
        <taxon>Insecta</taxon>
        <taxon>Pterygota</taxon>
        <taxon>Neoptera</taxon>
        <taxon>Endopterygota</taxon>
        <taxon>Lepidoptera</taxon>
        <taxon>Glossata</taxon>
        <taxon>Ditrysia</taxon>
        <taxon>Tineoidea</taxon>
        <taxon>Psychidae</taxon>
        <taxon>Oiketicinae</taxon>
        <taxon>Eumeta</taxon>
    </lineage>
</organism>
<evidence type="ECO:0000313" key="2">
    <source>
        <dbReference type="EMBL" id="GBP13248.1"/>
    </source>
</evidence>
<feature type="region of interest" description="Disordered" evidence="1">
    <location>
        <begin position="1"/>
        <end position="33"/>
    </location>
</feature>